<reference evidence="8 9" key="1">
    <citation type="submission" date="2022-06" db="EMBL/GenBank/DDBJ databases">
        <title>Ideonella sp. NS12-5 Genome sequencing and assembly.</title>
        <authorList>
            <person name="Jung Y."/>
        </authorList>
    </citation>
    <scope>NUCLEOTIDE SEQUENCE [LARGE SCALE GENOMIC DNA]</scope>
    <source>
        <strain evidence="8 9">NS12-5</strain>
    </source>
</reference>
<keyword evidence="3" id="KW-0418">Kinase</keyword>
<sequence>MPQELRVSIGQHSLAGPKPVNQDFHGAVVPTGPKLATQGVVLALADGISSSRVSQVASAAAVRSFLEDYYGTAETWTVRRAGQCVLEATNAWLHAQTRRSDARFDPDRGYVCTFSALILKGREGHLLHVGDSRIYRLHPQALEALTQDHRVRLSSAESHLARALGADAAVEIDYRSWPLAEGEVYLLATDGAYEHLIAADVHAALARHPADLEACAAALTATALARCSQDNITVQLVRIESLPPAEAQAAADAQRHLSFPPPLQARMRFEGYTLLRELHTSARSQVWLATDDASGQPVALKVPTQDLRTDAQAIDRFLLEEWVARRIDHPHVLKPASGEGDARVRQHLFVAMEHIDGQTLAQWMRDHPRPGLAEVRPWVQQIAAGLQAFHRKEMLHQDLRPENLMIDRTGTLKLIDFGSVHVAGLAEAGLTERDPALAGTLQYLAPEYFVGQPPGVASELFSLAVLTYQMLSGQLPYGLQVPRLRSPRDLAGLRYIPLRQHRPDLPAWLDTVLAKALHPQPARRHEALSEFTHALAAPDPRWAEPARVPLIERHPVRFWQTVSAVLGLTLLGVSAAWILR</sequence>
<dbReference type="EMBL" id="JAMXMC010000001">
    <property type="protein sequence ID" value="MCO5975400.1"/>
    <property type="molecule type" value="Genomic_DNA"/>
</dbReference>
<dbReference type="PROSITE" id="PS51746">
    <property type="entry name" value="PPM_2"/>
    <property type="match status" value="1"/>
</dbReference>
<dbReference type="InterPro" id="IPR001932">
    <property type="entry name" value="PPM-type_phosphatase-like_dom"/>
</dbReference>
<dbReference type="PANTHER" id="PTHR43289:SF6">
    <property type="entry name" value="SERINE_THREONINE-PROTEIN KINASE NEKL-3"/>
    <property type="match status" value="1"/>
</dbReference>
<evidence type="ECO:0000259" key="6">
    <source>
        <dbReference type="PROSITE" id="PS50011"/>
    </source>
</evidence>
<dbReference type="Pfam" id="PF00069">
    <property type="entry name" value="Pkinase"/>
    <property type="match status" value="1"/>
</dbReference>
<keyword evidence="5" id="KW-0812">Transmembrane</keyword>
<comment type="caution">
    <text evidence="8">The sequence shown here is derived from an EMBL/GenBank/DDBJ whole genome shotgun (WGS) entry which is preliminary data.</text>
</comment>
<proteinExistence type="predicted"/>
<evidence type="ECO:0000256" key="4">
    <source>
        <dbReference type="ARBA" id="ARBA00022840"/>
    </source>
</evidence>
<dbReference type="Gene3D" id="3.30.200.20">
    <property type="entry name" value="Phosphorylase Kinase, domain 1"/>
    <property type="match status" value="1"/>
</dbReference>
<gene>
    <name evidence="8" type="ORF">M0L44_01515</name>
</gene>
<keyword evidence="5" id="KW-1133">Transmembrane helix</keyword>
<dbReference type="InterPro" id="IPR036457">
    <property type="entry name" value="PPM-type-like_dom_sf"/>
</dbReference>
<evidence type="ECO:0000313" key="8">
    <source>
        <dbReference type="EMBL" id="MCO5975400.1"/>
    </source>
</evidence>
<keyword evidence="4" id="KW-0067">ATP-binding</keyword>
<dbReference type="Gene3D" id="3.60.40.10">
    <property type="entry name" value="PPM-type phosphatase domain"/>
    <property type="match status" value="1"/>
</dbReference>
<protein>
    <submittedName>
        <fullName evidence="8">Bifunctional serine/threonine-protein phosphatase/kinase</fullName>
    </submittedName>
</protein>
<keyword evidence="9" id="KW-1185">Reference proteome</keyword>
<evidence type="ECO:0000259" key="7">
    <source>
        <dbReference type="PROSITE" id="PS51746"/>
    </source>
</evidence>
<evidence type="ECO:0000256" key="3">
    <source>
        <dbReference type="ARBA" id="ARBA00022777"/>
    </source>
</evidence>
<keyword evidence="1" id="KW-0808">Transferase</keyword>
<dbReference type="CDD" id="cd14014">
    <property type="entry name" value="STKc_PknB_like"/>
    <property type="match status" value="1"/>
</dbReference>
<dbReference type="InterPro" id="IPR011009">
    <property type="entry name" value="Kinase-like_dom_sf"/>
</dbReference>
<evidence type="ECO:0000256" key="5">
    <source>
        <dbReference type="SAM" id="Phobius"/>
    </source>
</evidence>
<keyword evidence="5" id="KW-0472">Membrane</keyword>
<dbReference type="InterPro" id="IPR008266">
    <property type="entry name" value="Tyr_kinase_AS"/>
</dbReference>
<dbReference type="SUPFAM" id="SSF56112">
    <property type="entry name" value="Protein kinase-like (PK-like)"/>
    <property type="match status" value="1"/>
</dbReference>
<dbReference type="PANTHER" id="PTHR43289">
    <property type="entry name" value="MITOGEN-ACTIVATED PROTEIN KINASE KINASE KINASE 20-RELATED"/>
    <property type="match status" value="1"/>
</dbReference>
<dbReference type="SMART" id="SM00331">
    <property type="entry name" value="PP2C_SIG"/>
    <property type="match status" value="1"/>
</dbReference>
<dbReference type="SUPFAM" id="SSF81606">
    <property type="entry name" value="PP2C-like"/>
    <property type="match status" value="1"/>
</dbReference>
<dbReference type="PROSITE" id="PS50011">
    <property type="entry name" value="PROTEIN_KINASE_DOM"/>
    <property type="match status" value="1"/>
</dbReference>
<accession>A0ABT1BGP8</accession>
<dbReference type="Gene3D" id="1.10.510.10">
    <property type="entry name" value="Transferase(Phosphotransferase) domain 1"/>
    <property type="match status" value="1"/>
</dbReference>
<feature type="transmembrane region" description="Helical" evidence="5">
    <location>
        <begin position="558"/>
        <end position="579"/>
    </location>
</feature>
<dbReference type="Pfam" id="PF13672">
    <property type="entry name" value="PP2C_2"/>
    <property type="match status" value="1"/>
</dbReference>
<name>A0ABT1BGP8_9BURK</name>
<dbReference type="PROSITE" id="PS00109">
    <property type="entry name" value="PROTEIN_KINASE_TYR"/>
    <property type="match status" value="1"/>
</dbReference>
<dbReference type="InterPro" id="IPR000719">
    <property type="entry name" value="Prot_kinase_dom"/>
</dbReference>
<organism evidence="8 9">
    <name type="scientific">Ideonella oryzae</name>
    <dbReference type="NCBI Taxonomy" id="2937441"/>
    <lineage>
        <taxon>Bacteria</taxon>
        <taxon>Pseudomonadati</taxon>
        <taxon>Pseudomonadota</taxon>
        <taxon>Betaproteobacteria</taxon>
        <taxon>Burkholderiales</taxon>
        <taxon>Sphaerotilaceae</taxon>
        <taxon>Ideonella</taxon>
    </lineage>
</organism>
<evidence type="ECO:0000313" key="9">
    <source>
        <dbReference type="Proteomes" id="UP001204851"/>
    </source>
</evidence>
<keyword evidence="2" id="KW-0547">Nucleotide-binding</keyword>
<feature type="domain" description="Protein kinase" evidence="6">
    <location>
        <begin position="272"/>
        <end position="536"/>
    </location>
</feature>
<dbReference type="Proteomes" id="UP001204851">
    <property type="component" value="Unassembled WGS sequence"/>
</dbReference>
<dbReference type="RefSeq" id="WP_252767843.1">
    <property type="nucleotide sequence ID" value="NZ_JAMXMC010000001.1"/>
</dbReference>
<evidence type="ECO:0000256" key="1">
    <source>
        <dbReference type="ARBA" id="ARBA00022679"/>
    </source>
</evidence>
<dbReference type="SMART" id="SM00332">
    <property type="entry name" value="PP2Cc"/>
    <property type="match status" value="1"/>
</dbReference>
<evidence type="ECO:0000256" key="2">
    <source>
        <dbReference type="ARBA" id="ARBA00022741"/>
    </source>
</evidence>
<feature type="domain" description="PPM-type phosphatase" evidence="7">
    <location>
        <begin position="8"/>
        <end position="239"/>
    </location>
</feature>